<dbReference type="SUPFAM" id="SSF53474">
    <property type="entry name" value="alpha/beta-Hydrolases"/>
    <property type="match status" value="1"/>
</dbReference>
<feature type="domain" description="Peptidase S9 prolyl oligopeptidase catalytic" evidence="1">
    <location>
        <begin position="95"/>
        <end position="248"/>
    </location>
</feature>
<evidence type="ECO:0000259" key="1">
    <source>
        <dbReference type="Pfam" id="PF00326"/>
    </source>
</evidence>
<dbReference type="EMBL" id="NPBQ01000013">
    <property type="protein sequence ID" value="PAD85009.1"/>
    <property type="molecule type" value="Genomic_DNA"/>
</dbReference>
<dbReference type="Pfam" id="PF00326">
    <property type="entry name" value="Peptidase_S9"/>
    <property type="match status" value="1"/>
</dbReference>
<dbReference type="InterPro" id="IPR050261">
    <property type="entry name" value="FrsA_esterase"/>
</dbReference>
<dbReference type="InterPro" id="IPR029058">
    <property type="entry name" value="AB_hydrolase_fold"/>
</dbReference>
<dbReference type="InterPro" id="IPR001375">
    <property type="entry name" value="Peptidase_S9_cat"/>
</dbReference>
<comment type="caution">
    <text evidence="2">The sequence shown here is derived from an EMBL/GenBank/DDBJ whole genome shotgun (WGS) entry which is preliminary data.</text>
</comment>
<accession>A0AA91TW91</accession>
<dbReference type="GO" id="GO:0006508">
    <property type="term" value="P:proteolysis"/>
    <property type="evidence" value="ECO:0007669"/>
    <property type="project" value="InterPro"/>
</dbReference>
<organism evidence="2 3">
    <name type="scientific">Niallia circulans</name>
    <name type="common">Bacillus circulans</name>
    <dbReference type="NCBI Taxonomy" id="1397"/>
    <lineage>
        <taxon>Bacteria</taxon>
        <taxon>Bacillati</taxon>
        <taxon>Bacillota</taxon>
        <taxon>Bacilli</taxon>
        <taxon>Bacillales</taxon>
        <taxon>Bacillaceae</taxon>
        <taxon>Niallia</taxon>
    </lineage>
</organism>
<reference evidence="2 3" key="1">
    <citation type="submission" date="2017-07" db="EMBL/GenBank/DDBJ databases">
        <title>Isolation and whole genome analysis of endospore-forming bacteria from heroin.</title>
        <authorList>
            <person name="Kalinowski J."/>
            <person name="Ahrens B."/>
            <person name="Al-Dilaimi A."/>
            <person name="Winkler A."/>
            <person name="Wibberg D."/>
            <person name="Schleenbecker U."/>
            <person name="Ruckert C."/>
            <person name="Wolfel R."/>
            <person name="Grass G."/>
        </authorList>
    </citation>
    <scope>NUCLEOTIDE SEQUENCE [LARGE SCALE GENOMIC DNA]</scope>
    <source>
        <strain evidence="2 3">7521-2</strain>
    </source>
</reference>
<dbReference type="Proteomes" id="UP000216961">
    <property type="component" value="Unassembled WGS sequence"/>
</dbReference>
<sequence length="364" mass="41086">MILYDPFSINYKPVIKKQNQLLFSGDFQYSSTIDDISNLYAHYAYKKSDTNLPIVILMHGYTQDSKSMTAQIMKDMAEYGFFTCAVGMRGRDGATGSVDVSARELYDVIDAVEYVKNNFSDVVDPSQIHVAGYSGGGGNVFGLAAKFPDYFNSLVSHFGISDYGYNPVNSWWATNPSRRTSLENWVGYNPTNNLGAYYSRAHQYGVAKNLTDGFLWMFHDSEDTNVPPVQSQIVKEQMDLNNRTNYYLSVTTPNNTPRWIHASPGENNPVRFTRDYWGVPILNKLYPQWSVKETGNMLIQGYLKTKRFEIWLGTGQEHVAELTYNVITGSYTINPLSGTIEVSIKQDNRSALQSINKLTTIIVS</sequence>
<dbReference type="AlphaFoldDB" id="A0AA91TW91"/>
<dbReference type="RefSeq" id="WP_095328551.1">
    <property type="nucleotide sequence ID" value="NZ_NPBQ01000013.1"/>
</dbReference>
<gene>
    <name evidence="2" type="ORF">CHH57_01480</name>
</gene>
<dbReference type="Gene3D" id="3.40.50.1820">
    <property type="entry name" value="alpha/beta hydrolase"/>
    <property type="match status" value="1"/>
</dbReference>
<proteinExistence type="predicted"/>
<name>A0AA91TW91_NIACI</name>
<protein>
    <recommendedName>
        <fullName evidence="1">Peptidase S9 prolyl oligopeptidase catalytic domain-containing protein</fullName>
    </recommendedName>
</protein>
<evidence type="ECO:0000313" key="3">
    <source>
        <dbReference type="Proteomes" id="UP000216961"/>
    </source>
</evidence>
<dbReference type="PANTHER" id="PTHR22946">
    <property type="entry name" value="DIENELACTONE HYDROLASE DOMAIN-CONTAINING PROTEIN-RELATED"/>
    <property type="match status" value="1"/>
</dbReference>
<evidence type="ECO:0000313" key="2">
    <source>
        <dbReference type="EMBL" id="PAD85009.1"/>
    </source>
</evidence>
<dbReference type="GO" id="GO:0008236">
    <property type="term" value="F:serine-type peptidase activity"/>
    <property type="evidence" value="ECO:0007669"/>
    <property type="project" value="InterPro"/>
</dbReference>